<dbReference type="PANTHER" id="PTHR48041:SF63">
    <property type="entry name" value="EARLY GENE AT 23, ISOFORM C"/>
    <property type="match status" value="1"/>
</dbReference>
<dbReference type="PANTHER" id="PTHR48041">
    <property type="entry name" value="ABC TRANSPORTER G FAMILY MEMBER 28"/>
    <property type="match status" value="1"/>
</dbReference>
<dbReference type="InterPro" id="IPR013525">
    <property type="entry name" value="ABC2_TM"/>
</dbReference>
<organism evidence="10 11">
    <name type="scientific">Diacronema lutheri</name>
    <name type="common">Unicellular marine alga</name>
    <name type="synonym">Monochrysis lutheri</name>
    <dbReference type="NCBI Taxonomy" id="2081491"/>
    <lineage>
        <taxon>Eukaryota</taxon>
        <taxon>Haptista</taxon>
        <taxon>Haptophyta</taxon>
        <taxon>Pavlovophyceae</taxon>
        <taxon>Pavlovales</taxon>
        <taxon>Pavlovaceae</taxon>
        <taxon>Diacronema</taxon>
    </lineage>
</organism>
<protein>
    <recommendedName>
        <fullName evidence="9">ABC transporter domain-containing protein</fullName>
    </recommendedName>
</protein>
<dbReference type="InterPro" id="IPR027417">
    <property type="entry name" value="P-loop_NTPase"/>
</dbReference>
<dbReference type="PROSITE" id="PS50893">
    <property type="entry name" value="ABC_TRANSPORTER_2"/>
    <property type="match status" value="1"/>
</dbReference>
<feature type="domain" description="ABC transporter" evidence="9">
    <location>
        <begin position="9"/>
        <end position="244"/>
    </location>
</feature>
<evidence type="ECO:0000256" key="1">
    <source>
        <dbReference type="ARBA" id="ARBA00004141"/>
    </source>
</evidence>
<keyword evidence="2" id="KW-0813">Transport</keyword>
<feature type="transmembrane region" description="Helical" evidence="8">
    <location>
        <begin position="440"/>
        <end position="463"/>
    </location>
</feature>
<keyword evidence="11" id="KW-1185">Reference proteome</keyword>
<feature type="transmembrane region" description="Helical" evidence="8">
    <location>
        <begin position="334"/>
        <end position="354"/>
    </location>
</feature>
<dbReference type="SMART" id="SM00382">
    <property type="entry name" value="AAA"/>
    <property type="match status" value="1"/>
</dbReference>
<evidence type="ECO:0000256" key="6">
    <source>
        <dbReference type="ARBA" id="ARBA00022989"/>
    </source>
</evidence>
<gene>
    <name evidence="10" type="ORF">KFE25_003054</name>
</gene>
<dbReference type="PROSITE" id="PS00211">
    <property type="entry name" value="ABC_TRANSPORTER_1"/>
    <property type="match status" value="1"/>
</dbReference>
<dbReference type="InterPro" id="IPR043926">
    <property type="entry name" value="ABCG_dom"/>
</dbReference>
<dbReference type="InterPro" id="IPR003439">
    <property type="entry name" value="ABC_transporter-like_ATP-bd"/>
</dbReference>
<feature type="transmembrane region" description="Helical" evidence="8">
    <location>
        <begin position="475"/>
        <end position="493"/>
    </location>
</feature>
<dbReference type="AlphaFoldDB" id="A0A8J5X5V5"/>
<dbReference type="GO" id="GO:0016887">
    <property type="term" value="F:ATP hydrolysis activity"/>
    <property type="evidence" value="ECO:0007669"/>
    <property type="project" value="InterPro"/>
</dbReference>
<dbReference type="SUPFAM" id="SSF52540">
    <property type="entry name" value="P-loop containing nucleoside triphosphate hydrolases"/>
    <property type="match status" value="1"/>
</dbReference>
<keyword evidence="5" id="KW-0067">ATP-binding</keyword>
<accession>A0A8J5X5V5</accession>
<dbReference type="GO" id="GO:0005524">
    <property type="term" value="F:ATP binding"/>
    <property type="evidence" value="ECO:0007669"/>
    <property type="project" value="UniProtKB-KW"/>
</dbReference>
<dbReference type="InterPro" id="IPR050352">
    <property type="entry name" value="ABCG_transporters"/>
</dbReference>
<evidence type="ECO:0000313" key="11">
    <source>
        <dbReference type="Proteomes" id="UP000751190"/>
    </source>
</evidence>
<dbReference type="Pfam" id="PF19055">
    <property type="entry name" value="ABC2_membrane_7"/>
    <property type="match status" value="1"/>
</dbReference>
<dbReference type="Gene3D" id="3.40.50.300">
    <property type="entry name" value="P-loop containing nucleotide triphosphate hydrolases"/>
    <property type="match status" value="1"/>
</dbReference>
<evidence type="ECO:0000256" key="4">
    <source>
        <dbReference type="ARBA" id="ARBA00022741"/>
    </source>
</evidence>
<name>A0A8J5X5V5_DIALT</name>
<keyword evidence="6 8" id="KW-1133">Transmembrane helix</keyword>
<keyword evidence="7 8" id="KW-0472">Membrane</keyword>
<dbReference type="GO" id="GO:0140359">
    <property type="term" value="F:ABC-type transporter activity"/>
    <property type="evidence" value="ECO:0007669"/>
    <property type="project" value="InterPro"/>
</dbReference>
<comment type="caution">
    <text evidence="10">The sequence shown here is derived from an EMBL/GenBank/DDBJ whole genome shotgun (WGS) entry which is preliminary data.</text>
</comment>
<dbReference type="Pfam" id="PF01061">
    <property type="entry name" value="ABC2_membrane"/>
    <property type="match status" value="1"/>
</dbReference>
<evidence type="ECO:0000256" key="2">
    <source>
        <dbReference type="ARBA" id="ARBA00022448"/>
    </source>
</evidence>
<sequence length="638" mass="69065">MSNTDGIAVSWADVRVTIGANEALKGVSGTAQPGRLTALMGPSGSGKTTLLTAVAHRIAITSGDVLFGGLRWSKALRRRVAFVEQDDIVFPELTVRESLSFLARLRLEGDERTTDERVSETIKLLRLEACEHTKVGSALMRGVSGGERKRLCIAQELLVEPAVMLLDEPTSGLDSAMAMITVEVLAELARARQICVICSIHQPSSQVFHSFDDLILLNKGKAAYAGPVNAARAHFANRLDLACPADWNPADFFMDCCVGDKLSSETARAQIDADAAKALAAVAHALADAGGGAPNRLVESVTERYAKPWRYQLRVLLQREWAMRKGALWDWNQLYLHAGIAALGGVMWFGTGYAERDIFPRFTASFAVILQWVFFPFLDGLFVFAAAEVQLRKELRVGAYRLSSWFVAKTTAALLPYAVWPLLHVTILYWMAAVNPMGGAPFIVTLALVYLTIVLFQSFSLALGAALSPGRVMTVALLCMTAMFLFTGVFIPLEQTPLPWIGLINPLLYCLQAVTSVAIGWGAPYACNDGVRVGTAYPDVCTGRPGDQISPERALADSGVWSDLRLSVGVMAIYALAFRFLAFRALRARMREQGAAQGHVSALLASLRTTLARARAVHVSKPQAAQPAAVTSPAADRV</sequence>
<feature type="transmembrane region" description="Helical" evidence="8">
    <location>
        <begin position="366"/>
        <end position="387"/>
    </location>
</feature>
<feature type="transmembrane region" description="Helical" evidence="8">
    <location>
        <begin position="564"/>
        <end position="582"/>
    </location>
</feature>
<reference evidence="10" key="1">
    <citation type="submission" date="2021-05" db="EMBL/GenBank/DDBJ databases">
        <title>The genome of the haptophyte Pavlova lutheri (Diacronema luteri, Pavlovales) - a model for lipid biosynthesis in eukaryotic algae.</title>
        <authorList>
            <person name="Hulatt C.J."/>
            <person name="Posewitz M.C."/>
        </authorList>
    </citation>
    <scope>NUCLEOTIDE SEQUENCE</scope>
    <source>
        <strain evidence="10">NIVA-4/92</strain>
    </source>
</reference>
<evidence type="ECO:0000259" key="9">
    <source>
        <dbReference type="PROSITE" id="PS50893"/>
    </source>
</evidence>
<proteinExistence type="predicted"/>
<dbReference type="InterPro" id="IPR017871">
    <property type="entry name" value="ABC_transporter-like_CS"/>
</dbReference>
<dbReference type="OrthoDB" id="66620at2759"/>
<keyword evidence="3 8" id="KW-0812">Transmembrane</keyword>
<evidence type="ECO:0000256" key="8">
    <source>
        <dbReference type="SAM" id="Phobius"/>
    </source>
</evidence>
<dbReference type="InterPro" id="IPR003593">
    <property type="entry name" value="AAA+_ATPase"/>
</dbReference>
<dbReference type="GO" id="GO:0005886">
    <property type="term" value="C:plasma membrane"/>
    <property type="evidence" value="ECO:0007669"/>
    <property type="project" value="TreeGrafter"/>
</dbReference>
<evidence type="ECO:0000313" key="10">
    <source>
        <dbReference type="EMBL" id="KAG8458519.1"/>
    </source>
</evidence>
<dbReference type="OMA" id="YWSFESI"/>
<evidence type="ECO:0000256" key="5">
    <source>
        <dbReference type="ARBA" id="ARBA00022840"/>
    </source>
</evidence>
<comment type="subcellular location">
    <subcellularLocation>
        <location evidence="1">Membrane</location>
        <topology evidence="1">Multi-pass membrane protein</topology>
    </subcellularLocation>
</comment>
<dbReference type="Proteomes" id="UP000751190">
    <property type="component" value="Unassembled WGS sequence"/>
</dbReference>
<dbReference type="EMBL" id="JAGTXO010000050">
    <property type="protein sequence ID" value="KAG8458519.1"/>
    <property type="molecule type" value="Genomic_DNA"/>
</dbReference>
<evidence type="ECO:0000256" key="3">
    <source>
        <dbReference type="ARBA" id="ARBA00022692"/>
    </source>
</evidence>
<evidence type="ECO:0000256" key="7">
    <source>
        <dbReference type="ARBA" id="ARBA00023136"/>
    </source>
</evidence>
<keyword evidence="4" id="KW-0547">Nucleotide-binding</keyword>
<dbReference type="Pfam" id="PF00005">
    <property type="entry name" value="ABC_tran"/>
    <property type="match status" value="1"/>
</dbReference>